<dbReference type="SUPFAM" id="SSF54236">
    <property type="entry name" value="Ubiquitin-like"/>
    <property type="match status" value="1"/>
</dbReference>
<feature type="compositionally biased region" description="Basic and acidic residues" evidence="1">
    <location>
        <begin position="185"/>
        <end position="194"/>
    </location>
</feature>
<dbReference type="PROSITE" id="PS50053">
    <property type="entry name" value="UBIQUITIN_2"/>
    <property type="match status" value="1"/>
</dbReference>
<name>A0ABY6TYI8_BIOOC</name>
<proteinExistence type="predicted"/>
<dbReference type="CDD" id="cd17039">
    <property type="entry name" value="Ubl_ubiquitin_like"/>
    <property type="match status" value="1"/>
</dbReference>
<dbReference type="InterPro" id="IPR029071">
    <property type="entry name" value="Ubiquitin-like_domsf"/>
</dbReference>
<dbReference type="Gene3D" id="3.10.20.90">
    <property type="entry name" value="Phosphatidylinositol 3-kinase Catalytic Subunit, Chain A, domain 1"/>
    <property type="match status" value="1"/>
</dbReference>
<comment type="caution">
    <text evidence="3">The sequence shown here is derived from an EMBL/GenBank/DDBJ whole genome shotgun (WGS) entry which is preliminary data.</text>
</comment>
<dbReference type="Proteomes" id="UP000766486">
    <property type="component" value="Unassembled WGS sequence"/>
</dbReference>
<dbReference type="SMART" id="SM00213">
    <property type="entry name" value="UBQ"/>
    <property type="match status" value="1"/>
</dbReference>
<accession>A0ABY6TYI8</accession>
<protein>
    <recommendedName>
        <fullName evidence="2">Ubiquitin-like domain-containing protein</fullName>
    </recommendedName>
</protein>
<dbReference type="InterPro" id="IPR000626">
    <property type="entry name" value="Ubiquitin-like_dom"/>
</dbReference>
<dbReference type="Pfam" id="PF00240">
    <property type="entry name" value="ubiquitin"/>
    <property type="match status" value="1"/>
</dbReference>
<evidence type="ECO:0000256" key="1">
    <source>
        <dbReference type="SAM" id="MobiDB-lite"/>
    </source>
</evidence>
<evidence type="ECO:0000313" key="3">
    <source>
        <dbReference type="EMBL" id="VUC23766.1"/>
    </source>
</evidence>
<keyword evidence="4" id="KW-1185">Reference proteome</keyword>
<evidence type="ECO:0000313" key="4">
    <source>
        <dbReference type="Proteomes" id="UP000766486"/>
    </source>
</evidence>
<feature type="region of interest" description="Disordered" evidence="1">
    <location>
        <begin position="184"/>
        <end position="233"/>
    </location>
</feature>
<dbReference type="EMBL" id="CABFNS010000711">
    <property type="protein sequence ID" value="VUC23766.1"/>
    <property type="molecule type" value="Genomic_DNA"/>
</dbReference>
<sequence>MLTGPGHRRIRVKFDGRSFDIEIQDTATVRALKESIETETSIPVQRQVLSVLGPGAVSFDDAMLIKDAVKPQSTIMVQDTHVGNNQRFRGHQYGGTYAVGNVVHQGDAFDHGFWGQPPRNRGYHDYSDVFCNNGLLRRGDHYVYLAETPRMLQQSEQHQGERYRESLSGGAQDLLRRGHTYGIARTEDTDHTQGDEIYSGWSGPAPAGASHQYGEIRSIGGGLHQGNKYGQPV</sequence>
<feature type="domain" description="Ubiquitin-like" evidence="2">
    <location>
        <begin position="8"/>
        <end position="84"/>
    </location>
</feature>
<gene>
    <name evidence="3" type="ORF">CLO192961_LOCUS125343</name>
</gene>
<evidence type="ECO:0000259" key="2">
    <source>
        <dbReference type="PROSITE" id="PS50053"/>
    </source>
</evidence>
<organism evidence="3 4">
    <name type="scientific">Bionectria ochroleuca</name>
    <name type="common">Gliocladium roseum</name>
    <dbReference type="NCBI Taxonomy" id="29856"/>
    <lineage>
        <taxon>Eukaryota</taxon>
        <taxon>Fungi</taxon>
        <taxon>Dikarya</taxon>
        <taxon>Ascomycota</taxon>
        <taxon>Pezizomycotina</taxon>
        <taxon>Sordariomycetes</taxon>
        <taxon>Hypocreomycetidae</taxon>
        <taxon>Hypocreales</taxon>
        <taxon>Bionectriaceae</taxon>
        <taxon>Clonostachys</taxon>
    </lineage>
</organism>
<reference evidence="3 4" key="1">
    <citation type="submission" date="2019-06" db="EMBL/GenBank/DDBJ databases">
        <authorList>
            <person name="Broberg M."/>
        </authorList>
    </citation>
    <scope>NUCLEOTIDE SEQUENCE [LARGE SCALE GENOMIC DNA]</scope>
</reference>